<dbReference type="NCBIfam" id="TIGR03506">
    <property type="entry name" value="FlgEFG_subfam"/>
    <property type="match status" value="1"/>
</dbReference>
<dbReference type="Gene3D" id="2.60.98.20">
    <property type="entry name" value="Flagellar hook protein FlgE"/>
    <property type="match status" value="1"/>
</dbReference>
<dbReference type="PROSITE" id="PS00588">
    <property type="entry name" value="FLAGELLA_BB_ROD"/>
    <property type="match status" value="1"/>
</dbReference>
<keyword evidence="10" id="KW-1185">Reference proteome</keyword>
<dbReference type="SUPFAM" id="SSF117143">
    <property type="entry name" value="Flagellar hook protein flgE"/>
    <property type="match status" value="1"/>
</dbReference>
<dbReference type="Pfam" id="PF00460">
    <property type="entry name" value="Flg_bb_rod"/>
    <property type="match status" value="1"/>
</dbReference>
<evidence type="ECO:0000313" key="9">
    <source>
        <dbReference type="EMBL" id="QDL94741.1"/>
    </source>
</evidence>
<feature type="domain" description="Flagellar hook protein FlgE D2" evidence="8">
    <location>
        <begin position="198"/>
        <end position="305"/>
    </location>
</feature>
<evidence type="ECO:0000256" key="3">
    <source>
        <dbReference type="ARBA" id="ARBA00019015"/>
    </source>
</evidence>
<dbReference type="InterPro" id="IPR020013">
    <property type="entry name" value="Flagellar_FlgE/F/G"/>
</dbReference>
<dbReference type="RefSeq" id="WP_138578678.1">
    <property type="nucleotide sequence ID" value="NZ_CP040822.1"/>
</dbReference>
<keyword evidence="9" id="KW-0614">Plasmid</keyword>
<dbReference type="Proteomes" id="UP000305888">
    <property type="component" value="Plasmid pD4M1D"/>
</dbReference>
<dbReference type="InterPro" id="IPR037058">
    <property type="entry name" value="Falgellar_hook_FlgE_sf"/>
</dbReference>
<dbReference type="AlphaFoldDB" id="A0A5B8FJC8"/>
<dbReference type="KEGG" id="ppru:FDP22_22990"/>
<evidence type="ECO:0000313" key="10">
    <source>
        <dbReference type="Proteomes" id="UP000305888"/>
    </source>
</evidence>
<reference evidence="9 10" key="1">
    <citation type="submission" date="2019-06" db="EMBL/GenBank/DDBJ databases">
        <title>Genome sequence of Rhodobacteraceae bacterium D4M1.</title>
        <authorList>
            <person name="Cao J."/>
        </authorList>
    </citation>
    <scope>NUCLEOTIDE SEQUENCE [LARGE SCALE GENOMIC DNA]</scope>
    <source>
        <strain evidence="9 10">D4M1</strain>
        <plasmid evidence="10">pd4m1d</plasmid>
    </source>
</reference>
<evidence type="ECO:0000256" key="1">
    <source>
        <dbReference type="ARBA" id="ARBA00004117"/>
    </source>
</evidence>
<dbReference type="GO" id="GO:0009424">
    <property type="term" value="C:bacterial-type flagellum hook"/>
    <property type="evidence" value="ECO:0007669"/>
    <property type="project" value="TreeGrafter"/>
</dbReference>
<comment type="similarity">
    <text evidence="2 5">Belongs to the flagella basal body rod proteins family.</text>
</comment>
<dbReference type="InterPro" id="IPR011491">
    <property type="entry name" value="FlgE_D2"/>
</dbReference>
<dbReference type="InterPro" id="IPR010930">
    <property type="entry name" value="Flg_bb/hook_C_dom"/>
</dbReference>
<geneLocation type="plasmid" evidence="10">
    <name>pd4m1d</name>
</geneLocation>
<feature type="domain" description="Flagellar basal body rod protein N-terminal" evidence="6">
    <location>
        <begin position="7"/>
        <end position="37"/>
    </location>
</feature>
<keyword evidence="4 5" id="KW-0975">Bacterial flagellum</keyword>
<organism evidence="9 10">
    <name type="scientific">Paroceanicella profunda</name>
    <dbReference type="NCBI Taxonomy" id="2579971"/>
    <lineage>
        <taxon>Bacteria</taxon>
        <taxon>Pseudomonadati</taxon>
        <taxon>Pseudomonadota</taxon>
        <taxon>Alphaproteobacteria</taxon>
        <taxon>Rhodobacterales</taxon>
        <taxon>Paracoccaceae</taxon>
        <taxon>Paroceanicella</taxon>
    </lineage>
</organism>
<dbReference type="PANTHER" id="PTHR30435">
    <property type="entry name" value="FLAGELLAR PROTEIN"/>
    <property type="match status" value="1"/>
</dbReference>
<dbReference type="GO" id="GO:0071978">
    <property type="term" value="P:bacterial-type flagellum-dependent swarming motility"/>
    <property type="evidence" value="ECO:0007669"/>
    <property type="project" value="TreeGrafter"/>
</dbReference>
<dbReference type="OrthoDB" id="8372879at2"/>
<dbReference type="GO" id="GO:0005829">
    <property type="term" value="C:cytosol"/>
    <property type="evidence" value="ECO:0007669"/>
    <property type="project" value="TreeGrafter"/>
</dbReference>
<sequence length="429" mass="44274">MTISSSLNAGVTGLFANASRLATISDNIANSATYGYKRAGTDFSSLVLTESAGSYTAGGVRAQSYREVSGKSTLVGTTNSTDIAVSGVGMLPVSTISAIGAGVLNPPLLLTTTGSFRADEQGYLTTASGLVLMGWAASTDGSIPSNSRDSASGLEPIRIASGYSARETSEIELGVNLPATAAQDAVTAGTAGDTLELPIEYYDTLGASQTLTTTFTPTGAADNEWTVEFSDTGGVLDTITVTFDDTAGMGGALLSVTPLTNYDITTGKLSLTLSSGNALTVDIGAPGDTDNLTQLAAEFAPVGIFKDGAPAGTLTDVEIDQNGFLNAIYDTGFTRTIYQVPLVSVPNTNGLKAESNQTFSVTKESGQFYLWDAGAGPTGEVNGYALEESATDIAAELTQMIQTQRAYSSNAKVIQTVDEMLQETTNLKR</sequence>
<protein>
    <recommendedName>
        <fullName evidence="3 5">Flagellar hook protein FlgE</fullName>
    </recommendedName>
</protein>
<comment type="function">
    <text evidence="5">A flexible structure which links the flagellar filament to the drive apparatus in the basal body.</text>
</comment>
<dbReference type="Pfam" id="PF06429">
    <property type="entry name" value="Flg_bbr_C"/>
    <property type="match status" value="1"/>
</dbReference>
<dbReference type="InterPro" id="IPR037925">
    <property type="entry name" value="FlgE/F/G-like"/>
</dbReference>
<evidence type="ECO:0000259" key="8">
    <source>
        <dbReference type="Pfam" id="PF07559"/>
    </source>
</evidence>
<accession>A0A5B8FJC8</accession>
<evidence type="ECO:0000256" key="5">
    <source>
        <dbReference type="RuleBase" id="RU362116"/>
    </source>
</evidence>
<evidence type="ECO:0000259" key="7">
    <source>
        <dbReference type="Pfam" id="PF06429"/>
    </source>
</evidence>
<dbReference type="PANTHER" id="PTHR30435:SF1">
    <property type="entry name" value="FLAGELLAR HOOK PROTEIN FLGE"/>
    <property type="match status" value="1"/>
</dbReference>
<gene>
    <name evidence="9" type="ORF">FDP22_22990</name>
</gene>
<evidence type="ECO:0000259" key="6">
    <source>
        <dbReference type="Pfam" id="PF00460"/>
    </source>
</evidence>
<feature type="domain" description="Flagellar basal-body/hook protein C-terminal" evidence="7">
    <location>
        <begin position="385"/>
        <end position="427"/>
    </location>
</feature>
<evidence type="ECO:0000256" key="2">
    <source>
        <dbReference type="ARBA" id="ARBA00009677"/>
    </source>
</evidence>
<dbReference type="GO" id="GO:0009425">
    <property type="term" value="C:bacterial-type flagellum basal body"/>
    <property type="evidence" value="ECO:0007669"/>
    <property type="project" value="UniProtKB-SubCell"/>
</dbReference>
<name>A0A5B8FJC8_9RHOB</name>
<proteinExistence type="inferred from homology"/>
<dbReference type="InterPro" id="IPR019776">
    <property type="entry name" value="Flagellar_basal_body_rod_CS"/>
</dbReference>
<dbReference type="InterPro" id="IPR001444">
    <property type="entry name" value="Flag_bb_rod_N"/>
</dbReference>
<dbReference type="Pfam" id="PF07559">
    <property type="entry name" value="FlgE_D2"/>
    <property type="match status" value="1"/>
</dbReference>
<keyword evidence="9" id="KW-0969">Cilium</keyword>
<keyword evidence="9" id="KW-0966">Cell projection</keyword>
<dbReference type="EMBL" id="CP040822">
    <property type="protein sequence ID" value="QDL94741.1"/>
    <property type="molecule type" value="Genomic_DNA"/>
</dbReference>
<keyword evidence="9" id="KW-0282">Flagellum</keyword>
<evidence type="ECO:0000256" key="4">
    <source>
        <dbReference type="ARBA" id="ARBA00023143"/>
    </source>
</evidence>
<comment type="subcellular location">
    <subcellularLocation>
        <location evidence="1 5">Bacterial flagellum basal body</location>
    </subcellularLocation>
</comment>